<comment type="caution">
    <text evidence="2">The sequence shown here is derived from an EMBL/GenBank/DDBJ whole genome shotgun (WGS) entry which is preliminary data.</text>
</comment>
<sequence length="341" mass="34883">MIWNIGPKRVELLLGILHVLELALSDLDALVTETHEVARLGVGLVGGGPDLGVAREATVWAKTVDDAVGFREIPAAIDSRFGGLDEILFVALLLGLAPDAVNVLRHHPTDGALLRILLRLLGFELRPVSSFSSTTFALLIYHEDGHGAVGLGLFLGISALDVAPMVAHPVDDVAHLVGGQALKILLGNLEDLVLDAVIDGVLGRQVGLAQNGIILARQRALLPDGLDLLADEILAPSQLAADVTILALAVTMQGLSNRSATLTATEGADLGISKRAFSPSHSALSSAPLIAPSAPPGPANLARGVTKSIVNSVAGPSSALGGVTRGVVGALGGACDIADSL</sequence>
<organism evidence="2 3">
    <name type="scientific">Apiospora kogelbergensis</name>
    <dbReference type="NCBI Taxonomy" id="1337665"/>
    <lineage>
        <taxon>Eukaryota</taxon>
        <taxon>Fungi</taxon>
        <taxon>Dikarya</taxon>
        <taxon>Ascomycota</taxon>
        <taxon>Pezizomycotina</taxon>
        <taxon>Sordariomycetes</taxon>
        <taxon>Xylariomycetidae</taxon>
        <taxon>Amphisphaeriales</taxon>
        <taxon>Apiosporaceae</taxon>
        <taxon>Apiospora</taxon>
    </lineage>
</organism>
<dbReference type="Proteomes" id="UP001392437">
    <property type="component" value="Unassembled WGS sequence"/>
</dbReference>
<evidence type="ECO:0000313" key="2">
    <source>
        <dbReference type="EMBL" id="KAK8121503.1"/>
    </source>
</evidence>
<evidence type="ECO:0000313" key="3">
    <source>
        <dbReference type="Proteomes" id="UP001392437"/>
    </source>
</evidence>
<dbReference type="EMBL" id="JAQQWP010000004">
    <property type="protein sequence ID" value="KAK8121503.1"/>
    <property type="molecule type" value="Genomic_DNA"/>
</dbReference>
<name>A0AAW0R2Q7_9PEZI</name>
<feature type="chain" id="PRO_5043676547" evidence="1">
    <location>
        <begin position="26"/>
        <end position="341"/>
    </location>
</feature>
<reference evidence="2 3" key="1">
    <citation type="submission" date="2023-01" db="EMBL/GenBank/DDBJ databases">
        <title>Analysis of 21 Apiospora genomes using comparative genomics revels a genus with tremendous synthesis potential of carbohydrate active enzymes and secondary metabolites.</title>
        <authorList>
            <person name="Sorensen T."/>
        </authorList>
    </citation>
    <scope>NUCLEOTIDE SEQUENCE [LARGE SCALE GENOMIC DNA]</scope>
    <source>
        <strain evidence="2 3">CBS 117206</strain>
    </source>
</reference>
<evidence type="ECO:0000256" key="1">
    <source>
        <dbReference type="SAM" id="SignalP"/>
    </source>
</evidence>
<feature type="signal peptide" evidence="1">
    <location>
        <begin position="1"/>
        <end position="25"/>
    </location>
</feature>
<accession>A0AAW0R2Q7</accession>
<protein>
    <submittedName>
        <fullName evidence="2">Uncharacterized protein</fullName>
    </submittedName>
</protein>
<keyword evidence="1" id="KW-0732">Signal</keyword>
<gene>
    <name evidence="2" type="ORF">PG999_005623</name>
</gene>
<keyword evidence="3" id="KW-1185">Reference proteome</keyword>
<dbReference type="AlphaFoldDB" id="A0AAW0R2Q7"/>
<proteinExistence type="predicted"/>